<protein>
    <submittedName>
        <fullName evidence="3">Phosphatase PAP2 family protein</fullName>
    </submittedName>
</protein>
<dbReference type="InterPro" id="IPR036938">
    <property type="entry name" value="PAP2/HPO_sf"/>
</dbReference>
<keyword evidence="1" id="KW-0812">Transmembrane</keyword>
<evidence type="ECO:0000313" key="4">
    <source>
        <dbReference type="Proteomes" id="UP000555552"/>
    </source>
</evidence>
<evidence type="ECO:0000313" key="3">
    <source>
        <dbReference type="EMBL" id="NNH24847.1"/>
    </source>
</evidence>
<feature type="transmembrane region" description="Helical" evidence="1">
    <location>
        <begin position="102"/>
        <end position="120"/>
    </location>
</feature>
<dbReference type="CDD" id="cd01610">
    <property type="entry name" value="PAP2_like"/>
    <property type="match status" value="1"/>
</dbReference>
<dbReference type="AlphaFoldDB" id="A0A849BV93"/>
<feature type="transmembrane region" description="Helical" evidence="1">
    <location>
        <begin position="153"/>
        <end position="173"/>
    </location>
</feature>
<feature type="transmembrane region" description="Helical" evidence="1">
    <location>
        <begin position="193"/>
        <end position="224"/>
    </location>
</feature>
<gene>
    <name evidence="3" type="ORF">HLB09_17470</name>
</gene>
<feature type="transmembrane region" description="Helical" evidence="1">
    <location>
        <begin position="62"/>
        <end position="82"/>
    </location>
</feature>
<dbReference type="Gene3D" id="1.20.144.10">
    <property type="entry name" value="Phosphatidic acid phosphatase type 2/haloperoxidase"/>
    <property type="match status" value="1"/>
</dbReference>
<evidence type="ECO:0000259" key="2">
    <source>
        <dbReference type="SMART" id="SM00014"/>
    </source>
</evidence>
<accession>A0A849BV93</accession>
<evidence type="ECO:0000256" key="1">
    <source>
        <dbReference type="SAM" id="Phobius"/>
    </source>
</evidence>
<dbReference type="EMBL" id="JABEMA010000552">
    <property type="protein sequence ID" value="NNH24847.1"/>
    <property type="molecule type" value="Genomic_DNA"/>
</dbReference>
<dbReference type="RefSeq" id="WP_171204534.1">
    <property type="nucleotide sequence ID" value="NZ_JABEMA010000552.1"/>
</dbReference>
<dbReference type="Pfam" id="PF01569">
    <property type="entry name" value="PAP2"/>
    <property type="match status" value="1"/>
</dbReference>
<feature type="transmembrane region" description="Helical" evidence="1">
    <location>
        <begin position="236"/>
        <end position="261"/>
    </location>
</feature>
<dbReference type="InterPro" id="IPR000326">
    <property type="entry name" value="PAP2/HPO"/>
</dbReference>
<proteinExistence type="predicted"/>
<dbReference type="SUPFAM" id="SSF48317">
    <property type="entry name" value="Acid phosphatase/Vanadium-dependent haloperoxidase"/>
    <property type="match status" value="1"/>
</dbReference>
<name>A0A849BV93_9ACTN</name>
<organism evidence="3 4">
    <name type="scientific">Pseudokineococcus marinus</name>
    <dbReference type="NCBI Taxonomy" id="351215"/>
    <lineage>
        <taxon>Bacteria</taxon>
        <taxon>Bacillati</taxon>
        <taxon>Actinomycetota</taxon>
        <taxon>Actinomycetes</taxon>
        <taxon>Kineosporiales</taxon>
        <taxon>Kineosporiaceae</taxon>
        <taxon>Pseudokineococcus</taxon>
    </lineage>
</organism>
<dbReference type="SMART" id="SM00014">
    <property type="entry name" value="acidPPc"/>
    <property type="match status" value="1"/>
</dbReference>
<feature type="transmembrane region" description="Helical" evidence="1">
    <location>
        <begin position="127"/>
        <end position="147"/>
    </location>
</feature>
<feature type="transmembrane region" description="Helical" evidence="1">
    <location>
        <begin position="36"/>
        <end position="55"/>
    </location>
</feature>
<keyword evidence="4" id="KW-1185">Reference proteome</keyword>
<sequence length="266" mass="26298">MWRALVTTGPGQVVDEIAFAGSARGRDLLDAQATTVLSVVSEGTLALGLVLLVVLAAVRRRLALAVAAVVLVAGANVTTQLLKKVVLDRPALGLGDVNSLPSGHTTVAATLAVALVLVLPPAARATAAVLGAAYTAATGVSTLVAGWHRPSDVAAALLVVAAWTGVVVAGLRLRERRPGRGPTVGGGRSGRSLLAAGALVVLLGLAATALAALLLDAAGTVVVWRAAQDAGRAVQLLAYGGGVLVATGGSAALLGSALALLRRTPV</sequence>
<reference evidence="3 4" key="1">
    <citation type="submission" date="2020-05" db="EMBL/GenBank/DDBJ databases">
        <title>MicrobeNet Type strains.</title>
        <authorList>
            <person name="Nicholson A.C."/>
        </authorList>
    </citation>
    <scope>NUCLEOTIDE SEQUENCE [LARGE SCALE GENOMIC DNA]</scope>
    <source>
        <strain evidence="3 4">JCM 14547</strain>
    </source>
</reference>
<keyword evidence="1" id="KW-1133">Transmembrane helix</keyword>
<keyword evidence="1" id="KW-0472">Membrane</keyword>
<comment type="caution">
    <text evidence="3">The sequence shown here is derived from an EMBL/GenBank/DDBJ whole genome shotgun (WGS) entry which is preliminary data.</text>
</comment>
<feature type="domain" description="Phosphatidic acid phosphatase type 2/haloperoxidase" evidence="2">
    <location>
        <begin position="62"/>
        <end position="168"/>
    </location>
</feature>
<dbReference type="Proteomes" id="UP000555552">
    <property type="component" value="Unassembled WGS sequence"/>
</dbReference>